<name>A0ABT2NAN9_9CYAN</name>
<protein>
    <submittedName>
        <fullName evidence="1">DUF4276 family protein</fullName>
    </submittedName>
</protein>
<keyword evidence="2" id="KW-1185">Reference proteome</keyword>
<accession>A0ABT2NAN9</accession>
<reference evidence="1 2" key="1">
    <citation type="journal article" date="2022" name="Front. Microbiol.">
        <title>High genomic differentiation and limited gene flow indicate recent cryptic speciation within the genus Laspinema (cyanobacteria).</title>
        <authorList>
            <person name="Stanojkovic A."/>
            <person name="Skoupy S."/>
            <person name="Skaloud P."/>
            <person name="Dvorak P."/>
        </authorList>
    </citation>
    <scope>NUCLEOTIDE SEQUENCE [LARGE SCALE GENOMIC DNA]</scope>
    <source>
        <strain evidence="1 2">D3b</strain>
    </source>
</reference>
<dbReference type="Proteomes" id="UP001525961">
    <property type="component" value="Unassembled WGS sequence"/>
</dbReference>
<sequence length="202" mass="23086">MVTEIRLYIEGGGNTKNTKALLRSGFSQFFQGFIKKARDRKIRWNITVCGSRNDTYRDFTNALIDYPDACNILLVDSEGPVTQTPWQHLKSTDNWDSLGVSDRQCHLMVQAMEAWFIADIEALSKFYGQKFQANSLPKSTNIEKIPKDNLEPTLKAATRHTQKGEYKKIEHGCKLLALIDIQKVCQASKHCQTLFEEIDKLL</sequence>
<comment type="caution">
    <text evidence="1">The sequence shown here is derived from an EMBL/GenBank/DDBJ whole genome shotgun (WGS) entry which is preliminary data.</text>
</comment>
<gene>
    <name evidence="1" type="ORF">NG792_18765</name>
</gene>
<dbReference type="InterPro" id="IPR025455">
    <property type="entry name" value="DUF4276"/>
</dbReference>
<dbReference type="EMBL" id="JAMXFA010000027">
    <property type="protein sequence ID" value="MCT7979764.1"/>
    <property type="molecule type" value="Genomic_DNA"/>
</dbReference>
<evidence type="ECO:0000313" key="1">
    <source>
        <dbReference type="EMBL" id="MCT7979764.1"/>
    </source>
</evidence>
<dbReference type="RefSeq" id="WP_261236409.1">
    <property type="nucleotide sequence ID" value="NZ_JAMXFA010000027.1"/>
</dbReference>
<proteinExistence type="predicted"/>
<evidence type="ECO:0000313" key="2">
    <source>
        <dbReference type="Proteomes" id="UP001525961"/>
    </source>
</evidence>
<dbReference type="Pfam" id="PF14103">
    <property type="entry name" value="DUF4276"/>
    <property type="match status" value="1"/>
</dbReference>
<organism evidence="1 2">
    <name type="scientific">Laspinema olomoucense D3b</name>
    <dbReference type="NCBI Taxonomy" id="2953688"/>
    <lineage>
        <taxon>Bacteria</taxon>
        <taxon>Bacillati</taxon>
        <taxon>Cyanobacteriota</taxon>
        <taxon>Cyanophyceae</taxon>
        <taxon>Oscillatoriophycideae</taxon>
        <taxon>Oscillatoriales</taxon>
        <taxon>Laspinemataceae</taxon>
        <taxon>Laspinema</taxon>
        <taxon>Laspinema olomoucense</taxon>
    </lineage>
</organism>